<keyword evidence="2" id="KW-1185">Reference proteome</keyword>
<dbReference type="Proteomes" id="UP001054945">
    <property type="component" value="Unassembled WGS sequence"/>
</dbReference>
<name>A0AAV4Y2X5_CAEEX</name>
<reference evidence="1 2" key="1">
    <citation type="submission" date="2021-06" db="EMBL/GenBank/DDBJ databases">
        <title>Caerostris extrusa draft genome.</title>
        <authorList>
            <person name="Kono N."/>
            <person name="Arakawa K."/>
        </authorList>
    </citation>
    <scope>NUCLEOTIDE SEQUENCE [LARGE SCALE GENOMIC DNA]</scope>
</reference>
<evidence type="ECO:0000313" key="2">
    <source>
        <dbReference type="Proteomes" id="UP001054945"/>
    </source>
</evidence>
<protein>
    <submittedName>
        <fullName evidence="1">Uncharacterized protein</fullName>
    </submittedName>
</protein>
<sequence length="86" mass="10121">MKRSCSSVDDLPSSQLDLFNLQWKGRKEGMYISLKERSIVIKSSVPSCQETEFIFLTCCHFVYITVILYKFKFVEVYVKCCILRHL</sequence>
<proteinExistence type="predicted"/>
<organism evidence="1 2">
    <name type="scientific">Caerostris extrusa</name>
    <name type="common">Bark spider</name>
    <name type="synonym">Caerostris bankana</name>
    <dbReference type="NCBI Taxonomy" id="172846"/>
    <lineage>
        <taxon>Eukaryota</taxon>
        <taxon>Metazoa</taxon>
        <taxon>Ecdysozoa</taxon>
        <taxon>Arthropoda</taxon>
        <taxon>Chelicerata</taxon>
        <taxon>Arachnida</taxon>
        <taxon>Araneae</taxon>
        <taxon>Araneomorphae</taxon>
        <taxon>Entelegynae</taxon>
        <taxon>Araneoidea</taxon>
        <taxon>Araneidae</taxon>
        <taxon>Caerostris</taxon>
    </lineage>
</organism>
<dbReference type="AlphaFoldDB" id="A0AAV4Y2X5"/>
<comment type="caution">
    <text evidence="1">The sequence shown here is derived from an EMBL/GenBank/DDBJ whole genome shotgun (WGS) entry which is preliminary data.</text>
</comment>
<dbReference type="EMBL" id="BPLR01018583">
    <property type="protein sequence ID" value="GIZ00746.1"/>
    <property type="molecule type" value="Genomic_DNA"/>
</dbReference>
<accession>A0AAV4Y2X5</accession>
<evidence type="ECO:0000313" key="1">
    <source>
        <dbReference type="EMBL" id="GIZ00746.1"/>
    </source>
</evidence>
<gene>
    <name evidence="1" type="ORF">CEXT_399641</name>
</gene>